<organism evidence="1 2">
    <name type="scientific">Crenothrix polyspora</name>
    <dbReference type="NCBI Taxonomy" id="360316"/>
    <lineage>
        <taxon>Bacteria</taxon>
        <taxon>Pseudomonadati</taxon>
        <taxon>Pseudomonadota</taxon>
        <taxon>Gammaproteobacteria</taxon>
        <taxon>Methylococcales</taxon>
        <taxon>Crenotrichaceae</taxon>
        <taxon>Crenothrix</taxon>
    </lineage>
</organism>
<dbReference type="Gene3D" id="3.40.50.300">
    <property type="entry name" value="P-loop containing nucleotide triphosphate hydrolases"/>
    <property type="match status" value="1"/>
</dbReference>
<dbReference type="Pfam" id="PF13469">
    <property type="entry name" value="Sulfotransfer_3"/>
    <property type="match status" value="1"/>
</dbReference>
<dbReference type="EMBL" id="FUKI01000001">
    <property type="protein sequence ID" value="SJM88979.1"/>
    <property type="molecule type" value="Genomic_DNA"/>
</dbReference>
<keyword evidence="2" id="KW-1185">Reference proteome</keyword>
<evidence type="ECO:0000313" key="2">
    <source>
        <dbReference type="Proteomes" id="UP000195667"/>
    </source>
</evidence>
<accession>A0A1R4GZG7</accession>
<proteinExistence type="predicted"/>
<gene>
    <name evidence="1" type="ORF">CRENPOLYSF1_10012</name>
</gene>
<evidence type="ECO:0008006" key="3">
    <source>
        <dbReference type="Google" id="ProtNLM"/>
    </source>
</evidence>
<protein>
    <recommendedName>
        <fullName evidence="3">Sulfotransferase</fullName>
    </recommendedName>
</protein>
<reference evidence="2" key="1">
    <citation type="submission" date="2017-02" db="EMBL/GenBank/DDBJ databases">
        <authorList>
            <person name="Daims H."/>
        </authorList>
    </citation>
    <scope>NUCLEOTIDE SEQUENCE [LARGE SCALE GENOMIC DNA]</scope>
</reference>
<dbReference type="InterPro" id="IPR027417">
    <property type="entry name" value="P-loop_NTPase"/>
</dbReference>
<evidence type="ECO:0000313" key="1">
    <source>
        <dbReference type="EMBL" id="SJM88979.1"/>
    </source>
</evidence>
<dbReference type="Proteomes" id="UP000195667">
    <property type="component" value="Unassembled WGS sequence"/>
</dbReference>
<name>A0A1R4GZG7_9GAMM</name>
<dbReference type="RefSeq" id="WP_087141935.1">
    <property type="nucleotide sequence ID" value="NZ_FUKI01000001.1"/>
</dbReference>
<dbReference type="OrthoDB" id="9815894at2"/>
<sequence length="419" mass="49278">MNQYNNDNNYRELIFGIGNYGSLCLYEGWSSPETWGVKNSSNCCSIRLPHIDTTRDNITLNISCKCLSDIDVSFNGIPVASWIEDRVIDEHFVRSFTIDSHAIYNDRLLTFKTKNHGDFELISLWLDKAYFRSKLIDYSDEIKNIFGFQINNDFRQIFVTGVPRSGTTIVYKILNSIFTSKIQSLLESFFLVYLFDNQKNKFHEESALSFLGGNSDQVHAFNYILNCLEGDFNKDSIRELVEKYYSFVVNYYDCNILIDKTPDHIFYWRVIFDVFDNSKIVFCKRDPLEIFASIKKRLIGLTDEQVKQTENKWLLMSSRDFIPYYEEYLTAYKQCVNENSERIFFLDYEKFVSRDPILLNDFAIFLECDLFKLIKALDEPFLGNENQGQILGDHLINNKINPTDWVSKEDFYILNSYFN</sequence>
<dbReference type="AlphaFoldDB" id="A0A1R4GZG7"/>
<dbReference type="SUPFAM" id="SSF52540">
    <property type="entry name" value="P-loop containing nucleoside triphosphate hydrolases"/>
    <property type="match status" value="1"/>
</dbReference>